<reference evidence="2" key="1">
    <citation type="submission" date="2014-11" db="EMBL/GenBank/DDBJ databases">
        <authorList>
            <person name="Amaro Gonzalez C."/>
        </authorList>
    </citation>
    <scope>NUCLEOTIDE SEQUENCE</scope>
</reference>
<protein>
    <submittedName>
        <fullName evidence="2">Uncharacterized protein</fullName>
    </submittedName>
</protein>
<proteinExistence type="predicted"/>
<feature type="compositionally biased region" description="Polar residues" evidence="1">
    <location>
        <begin position="1"/>
        <end position="11"/>
    </location>
</feature>
<accession>A0A0E9X9U3</accession>
<feature type="region of interest" description="Disordered" evidence="1">
    <location>
        <begin position="1"/>
        <end position="22"/>
    </location>
</feature>
<organism evidence="2">
    <name type="scientific">Anguilla anguilla</name>
    <name type="common">European freshwater eel</name>
    <name type="synonym">Muraena anguilla</name>
    <dbReference type="NCBI Taxonomy" id="7936"/>
    <lineage>
        <taxon>Eukaryota</taxon>
        <taxon>Metazoa</taxon>
        <taxon>Chordata</taxon>
        <taxon>Craniata</taxon>
        <taxon>Vertebrata</taxon>
        <taxon>Euteleostomi</taxon>
        <taxon>Actinopterygii</taxon>
        <taxon>Neopterygii</taxon>
        <taxon>Teleostei</taxon>
        <taxon>Anguilliformes</taxon>
        <taxon>Anguillidae</taxon>
        <taxon>Anguilla</taxon>
    </lineage>
</organism>
<evidence type="ECO:0000256" key="1">
    <source>
        <dbReference type="SAM" id="MobiDB-lite"/>
    </source>
</evidence>
<dbReference type="AlphaFoldDB" id="A0A0E9X9U3"/>
<sequence>MMWSSTMNSSRNARRIPCSCSS</sequence>
<dbReference type="EMBL" id="GBXM01009218">
    <property type="protein sequence ID" value="JAH99359.1"/>
    <property type="molecule type" value="Transcribed_RNA"/>
</dbReference>
<name>A0A0E9X9U3_ANGAN</name>
<evidence type="ECO:0000313" key="2">
    <source>
        <dbReference type="EMBL" id="JAH99359.1"/>
    </source>
</evidence>
<reference evidence="2" key="2">
    <citation type="journal article" date="2015" name="Fish Shellfish Immunol.">
        <title>Early steps in the European eel (Anguilla anguilla)-Vibrio vulnificus interaction in the gills: Role of the RtxA13 toxin.</title>
        <authorList>
            <person name="Callol A."/>
            <person name="Pajuelo D."/>
            <person name="Ebbesson L."/>
            <person name="Teles M."/>
            <person name="MacKenzie S."/>
            <person name="Amaro C."/>
        </authorList>
    </citation>
    <scope>NUCLEOTIDE SEQUENCE</scope>
</reference>